<evidence type="ECO:0000259" key="1">
    <source>
        <dbReference type="PROSITE" id="PS51178"/>
    </source>
</evidence>
<protein>
    <submittedName>
        <fullName evidence="2">PASTA domain-containing protein</fullName>
    </submittedName>
</protein>
<organism evidence="2 3">
    <name type="scientific">Pseudonocardia endophytica</name>
    <dbReference type="NCBI Taxonomy" id="401976"/>
    <lineage>
        <taxon>Bacteria</taxon>
        <taxon>Bacillati</taxon>
        <taxon>Actinomycetota</taxon>
        <taxon>Actinomycetes</taxon>
        <taxon>Pseudonocardiales</taxon>
        <taxon>Pseudonocardiaceae</taxon>
        <taxon>Pseudonocardia</taxon>
    </lineage>
</organism>
<reference evidence="2 3" key="1">
    <citation type="submission" date="2019-03" db="EMBL/GenBank/DDBJ databases">
        <title>Sequencing the genomes of 1000 actinobacteria strains.</title>
        <authorList>
            <person name="Klenk H.-P."/>
        </authorList>
    </citation>
    <scope>NUCLEOTIDE SEQUENCE [LARGE SCALE GENOMIC DNA]</scope>
    <source>
        <strain evidence="2 3">DSM 44969</strain>
    </source>
</reference>
<dbReference type="Proteomes" id="UP000295560">
    <property type="component" value="Unassembled WGS sequence"/>
</dbReference>
<evidence type="ECO:0000313" key="3">
    <source>
        <dbReference type="Proteomes" id="UP000295560"/>
    </source>
</evidence>
<comment type="caution">
    <text evidence="2">The sequence shown here is derived from an EMBL/GenBank/DDBJ whole genome shotgun (WGS) entry which is preliminary data.</text>
</comment>
<accession>A0A4R1I3E9</accession>
<dbReference type="InterPro" id="IPR005543">
    <property type="entry name" value="PASTA_dom"/>
</dbReference>
<feature type="domain" description="PASTA" evidence="1">
    <location>
        <begin position="49"/>
        <end position="121"/>
    </location>
</feature>
<dbReference type="OrthoDB" id="4335972at2"/>
<dbReference type="PROSITE" id="PS51178">
    <property type="entry name" value="PASTA"/>
    <property type="match status" value="1"/>
</dbReference>
<dbReference type="AlphaFoldDB" id="A0A4R1I3E9"/>
<dbReference type="PROSITE" id="PS51257">
    <property type="entry name" value="PROKAR_LIPOPROTEIN"/>
    <property type="match status" value="1"/>
</dbReference>
<name>A0A4R1I3E9_PSEEN</name>
<sequence>MRIALVPIAAVALAVVTGCGGGGTEAPSTVTVTAPPAAAAAPTTSAPAPAQQLQIPEVDGKNGAIALDELRQAGFTKVEPASRDEKDRFVVNPANWTVTKIEPGAGETVSSDSTVVVTMTKE</sequence>
<dbReference type="Gene3D" id="3.30.10.20">
    <property type="match status" value="1"/>
</dbReference>
<gene>
    <name evidence="2" type="ORF">EV378_3741</name>
</gene>
<evidence type="ECO:0000313" key="2">
    <source>
        <dbReference type="EMBL" id="TCK27860.1"/>
    </source>
</evidence>
<dbReference type="Pfam" id="PF03793">
    <property type="entry name" value="PASTA"/>
    <property type="match status" value="1"/>
</dbReference>
<proteinExistence type="predicted"/>
<dbReference type="EMBL" id="SMFZ01000001">
    <property type="protein sequence ID" value="TCK27860.1"/>
    <property type="molecule type" value="Genomic_DNA"/>
</dbReference>
<keyword evidence="3" id="KW-1185">Reference proteome</keyword>